<evidence type="ECO:0000313" key="4">
    <source>
        <dbReference type="EnsemblMetazoa" id="KAF7495670.1"/>
    </source>
</evidence>
<dbReference type="OrthoDB" id="1920692at2759"/>
<reference evidence="5" key="2">
    <citation type="journal article" date="2020" name="PLoS Negl. Trop. Dis.">
        <title>High-quality nuclear genome for Sarcoptes scabiei-A critical resource for a neglected parasite.</title>
        <authorList>
            <person name="Korhonen P.K."/>
            <person name="Gasser R.B."/>
            <person name="Ma G."/>
            <person name="Wang T."/>
            <person name="Stroehlein A.J."/>
            <person name="Young N.D."/>
            <person name="Ang C.S."/>
            <person name="Fernando D.D."/>
            <person name="Lu H.C."/>
            <person name="Taylor S."/>
            <person name="Reynolds S.L."/>
            <person name="Mofiz E."/>
            <person name="Najaraj S.H."/>
            <person name="Gowda H."/>
            <person name="Madugundu A."/>
            <person name="Renuse S."/>
            <person name="Holt D."/>
            <person name="Pandey A."/>
            <person name="Papenfuss A.T."/>
            <person name="Fischer K."/>
        </authorList>
    </citation>
    <scope>NUCLEOTIDE SEQUENCE [LARGE SCALE GENOMIC DNA]</scope>
</reference>
<reference evidence="4" key="4">
    <citation type="submission" date="2022-06" db="UniProtKB">
        <authorList>
            <consortium name="EnsemblMetazoa"/>
        </authorList>
    </citation>
    <scope>IDENTIFICATION</scope>
</reference>
<protein>
    <submittedName>
        <fullName evidence="3 4">Uncharacterized protein</fullName>
    </submittedName>
</protein>
<dbReference type="VEuPathDB" id="VectorBase:SSCA008095"/>
<evidence type="ECO:0000313" key="6">
    <source>
        <dbReference type="Proteomes" id="UP000616769"/>
    </source>
</evidence>
<sequence length="102" mass="11738">MWFEALPACAAMLASLTLLDISPFICHYLSWGNPMMRNSNAEISTFLQRRDQRIAEDNGIRWKAKHMYTYSFENLTPEVKSKGNFDHYIEAEKNFASLAASN</sequence>
<dbReference type="Proteomes" id="UP000070412">
    <property type="component" value="Unassembled WGS sequence"/>
</dbReference>
<dbReference type="EMBL" id="JXLN01011936">
    <property type="protein sequence ID" value="KPM07858.1"/>
    <property type="molecule type" value="Genomic_DNA"/>
</dbReference>
<evidence type="ECO:0000313" key="3">
    <source>
        <dbReference type="EMBL" id="KPM07858.1"/>
    </source>
</evidence>
<evidence type="ECO:0000313" key="5">
    <source>
        <dbReference type="Proteomes" id="UP000070412"/>
    </source>
</evidence>
<keyword evidence="1" id="KW-0732">Signal</keyword>
<keyword evidence="5" id="KW-1185">Reference proteome</keyword>
<gene>
    <name evidence="3" type="ORF">QR98_0063660</name>
    <name evidence="2" type="ORF">SSS_1384</name>
</gene>
<evidence type="ECO:0000256" key="1">
    <source>
        <dbReference type="SAM" id="SignalP"/>
    </source>
</evidence>
<feature type="chain" id="PRO_5007287526" evidence="1">
    <location>
        <begin position="22"/>
        <end position="102"/>
    </location>
</feature>
<dbReference type="EMBL" id="WVUK01000046">
    <property type="protein sequence ID" value="KAF7495670.1"/>
    <property type="molecule type" value="Genomic_DNA"/>
</dbReference>
<reference evidence="3 6" key="1">
    <citation type="journal article" date="2015" name="Parasit. Vectors">
        <title>Draft genome of the scabies mite.</title>
        <authorList>
            <person name="Rider S.D.Jr."/>
            <person name="Morgan M.S."/>
            <person name="Arlian L.G."/>
        </authorList>
    </citation>
    <scope>NUCLEOTIDE SEQUENCE [LARGE SCALE GENOMIC DNA]</scope>
    <source>
        <strain evidence="3">Arlian Lab</strain>
    </source>
</reference>
<accession>A0A132AA82</accession>
<feature type="signal peptide" evidence="1">
    <location>
        <begin position="1"/>
        <end position="21"/>
    </location>
</feature>
<dbReference type="AlphaFoldDB" id="A0A132AA82"/>
<dbReference type="EnsemblMetazoa" id="SSS_1384s_mrna">
    <property type="protein sequence ID" value="KAF7495670.1"/>
    <property type="gene ID" value="SSS_1384"/>
</dbReference>
<evidence type="ECO:0000313" key="2">
    <source>
        <dbReference type="EMBL" id="KAF7495670.1"/>
    </source>
</evidence>
<name>A0A132AA82_SARSC</name>
<organism evidence="3 6">
    <name type="scientific">Sarcoptes scabiei</name>
    <name type="common">Itch mite</name>
    <name type="synonym">Acarus scabiei</name>
    <dbReference type="NCBI Taxonomy" id="52283"/>
    <lineage>
        <taxon>Eukaryota</taxon>
        <taxon>Metazoa</taxon>
        <taxon>Ecdysozoa</taxon>
        <taxon>Arthropoda</taxon>
        <taxon>Chelicerata</taxon>
        <taxon>Arachnida</taxon>
        <taxon>Acari</taxon>
        <taxon>Acariformes</taxon>
        <taxon>Sarcoptiformes</taxon>
        <taxon>Astigmata</taxon>
        <taxon>Psoroptidia</taxon>
        <taxon>Sarcoptoidea</taxon>
        <taxon>Sarcoptidae</taxon>
        <taxon>Sarcoptinae</taxon>
        <taxon>Sarcoptes</taxon>
    </lineage>
</organism>
<dbReference type="OMA" id="AKHMYTY"/>
<reference evidence="2" key="3">
    <citation type="submission" date="2020-01" db="EMBL/GenBank/DDBJ databases">
        <authorList>
            <person name="Korhonen P.K.K."/>
            <person name="Guangxu M.G."/>
            <person name="Wang T.W."/>
            <person name="Stroehlein A.J.S."/>
            <person name="Young N.D."/>
            <person name="Ang C.-S.A."/>
            <person name="Fernando D.W.F."/>
            <person name="Lu H.L."/>
            <person name="Taylor S.T."/>
            <person name="Ehtesham M.E.M."/>
            <person name="Najaraj S.H.N."/>
            <person name="Harsha G.H.G."/>
            <person name="Madugundu A.M."/>
            <person name="Renuse S.R."/>
            <person name="Holt D.H."/>
            <person name="Pandey A.P."/>
            <person name="Papenfuss A.P."/>
            <person name="Gasser R.B.G."/>
            <person name="Fischer K.F."/>
        </authorList>
    </citation>
    <scope>NUCLEOTIDE SEQUENCE</scope>
    <source>
        <strain evidence="2">SSS_KF_BRIS2020</strain>
    </source>
</reference>
<proteinExistence type="predicted"/>
<dbReference type="Proteomes" id="UP000616769">
    <property type="component" value="Unassembled WGS sequence"/>
</dbReference>